<dbReference type="PANTHER" id="PTHR30146:SF109">
    <property type="entry name" value="HTH-TYPE TRANSCRIPTIONAL REGULATOR GALS"/>
    <property type="match status" value="1"/>
</dbReference>
<dbReference type="SUPFAM" id="SSF47413">
    <property type="entry name" value="lambda repressor-like DNA-binding domains"/>
    <property type="match status" value="1"/>
</dbReference>
<dbReference type="GO" id="GO:0003700">
    <property type="term" value="F:DNA-binding transcription factor activity"/>
    <property type="evidence" value="ECO:0007669"/>
    <property type="project" value="TreeGrafter"/>
</dbReference>
<dbReference type="SUPFAM" id="SSF53822">
    <property type="entry name" value="Periplasmic binding protein-like I"/>
    <property type="match status" value="1"/>
</dbReference>
<dbReference type="CDD" id="cd01574">
    <property type="entry name" value="PBP1_LacI"/>
    <property type="match status" value="1"/>
</dbReference>
<name>A0A839QNJ3_9MICO</name>
<evidence type="ECO:0000313" key="5">
    <source>
        <dbReference type="EMBL" id="MBB3021874.1"/>
    </source>
</evidence>
<evidence type="ECO:0000313" key="6">
    <source>
        <dbReference type="Proteomes" id="UP000568050"/>
    </source>
</evidence>
<protein>
    <submittedName>
        <fullName evidence="5">DNA-binding LacI/PurR family transcriptional regulator</fullName>
    </submittedName>
</protein>
<comment type="caution">
    <text evidence="5">The sequence shown here is derived from an EMBL/GenBank/DDBJ whole genome shotgun (WGS) entry which is preliminary data.</text>
</comment>
<evidence type="ECO:0000259" key="4">
    <source>
        <dbReference type="PROSITE" id="PS50932"/>
    </source>
</evidence>
<dbReference type="PROSITE" id="PS00356">
    <property type="entry name" value="HTH_LACI_1"/>
    <property type="match status" value="1"/>
</dbReference>
<feature type="domain" description="HTH lacI-type" evidence="4">
    <location>
        <begin position="1"/>
        <end position="53"/>
    </location>
</feature>
<dbReference type="Pfam" id="PF13377">
    <property type="entry name" value="Peripla_BP_3"/>
    <property type="match status" value="1"/>
</dbReference>
<evidence type="ECO:0000256" key="3">
    <source>
        <dbReference type="ARBA" id="ARBA00023163"/>
    </source>
</evidence>
<dbReference type="CDD" id="cd01392">
    <property type="entry name" value="HTH_LacI"/>
    <property type="match status" value="1"/>
</dbReference>
<organism evidence="5 6">
    <name type="scientific">Helcobacillus massiliensis</name>
    <dbReference type="NCBI Taxonomy" id="521392"/>
    <lineage>
        <taxon>Bacteria</taxon>
        <taxon>Bacillati</taxon>
        <taxon>Actinomycetota</taxon>
        <taxon>Actinomycetes</taxon>
        <taxon>Micrococcales</taxon>
        <taxon>Dermabacteraceae</taxon>
        <taxon>Helcobacillus</taxon>
    </lineage>
</organism>
<evidence type="ECO:0000256" key="2">
    <source>
        <dbReference type="ARBA" id="ARBA00023125"/>
    </source>
</evidence>
<dbReference type="EMBL" id="JACHWP010000001">
    <property type="protein sequence ID" value="MBB3021874.1"/>
    <property type="molecule type" value="Genomic_DNA"/>
</dbReference>
<dbReference type="AlphaFoldDB" id="A0A839QNJ3"/>
<gene>
    <name evidence="5" type="ORF">FHX50_000122</name>
</gene>
<dbReference type="Proteomes" id="UP000568050">
    <property type="component" value="Unassembled WGS sequence"/>
</dbReference>
<keyword evidence="3" id="KW-0804">Transcription</keyword>
<keyword evidence="1" id="KW-0805">Transcription regulation</keyword>
<dbReference type="GO" id="GO:0000976">
    <property type="term" value="F:transcription cis-regulatory region binding"/>
    <property type="evidence" value="ECO:0007669"/>
    <property type="project" value="TreeGrafter"/>
</dbReference>
<dbReference type="InterPro" id="IPR010982">
    <property type="entry name" value="Lambda_DNA-bd_dom_sf"/>
</dbReference>
<dbReference type="PROSITE" id="PS50932">
    <property type="entry name" value="HTH_LACI_2"/>
    <property type="match status" value="1"/>
</dbReference>
<proteinExistence type="predicted"/>
<dbReference type="InterPro" id="IPR000843">
    <property type="entry name" value="HTH_LacI"/>
</dbReference>
<accession>A0A839QNJ3</accession>
<dbReference type="SMART" id="SM00354">
    <property type="entry name" value="HTH_LACI"/>
    <property type="match status" value="1"/>
</dbReference>
<dbReference type="InterPro" id="IPR046335">
    <property type="entry name" value="LacI/GalR-like_sensor"/>
</dbReference>
<reference evidence="5 6" key="1">
    <citation type="submission" date="2020-08" db="EMBL/GenBank/DDBJ databases">
        <title>Sequencing the genomes of 1000 actinobacteria strains.</title>
        <authorList>
            <person name="Klenk H.-P."/>
        </authorList>
    </citation>
    <scope>NUCLEOTIDE SEQUENCE [LARGE SCALE GENOMIC DNA]</scope>
    <source>
        <strain evidence="5 6">DSM 23040</strain>
    </source>
</reference>
<dbReference type="PANTHER" id="PTHR30146">
    <property type="entry name" value="LACI-RELATED TRANSCRIPTIONAL REPRESSOR"/>
    <property type="match status" value="1"/>
</dbReference>
<dbReference type="Pfam" id="PF00356">
    <property type="entry name" value="LacI"/>
    <property type="match status" value="1"/>
</dbReference>
<sequence>MVDVAKLAGVSHQTVSRVLNAPNMVRASTREKVEQAIAELGYQRNLAARTLATHRSRLIGVIVANSDFHGPAETALSVQSAAHESGYAAIQAAVRSADPKELGSVVSMLLNHSVEGIVVIAPQEQLVRELQRTAARVPMVVVADSPRPLDGMHEVCVDQRDGARKAVEHLIATGHRTIAHIAGPPTWLDATQRRRSWLETLAKHGLPPATEHTGDWSAQAGYEAAALLITEGALPEAVFCANDLIAIGVAAGLKDAGISIPEDISIVGFDDIPSAPYQRPALTTVRQPFKELGRACMEVLSAGIEGVEPGPRRTISATLVQRSSVQVHRNKTSS</sequence>
<dbReference type="Gene3D" id="1.10.260.40">
    <property type="entry name" value="lambda repressor-like DNA-binding domains"/>
    <property type="match status" value="1"/>
</dbReference>
<dbReference type="RefSeq" id="WP_221187069.1">
    <property type="nucleotide sequence ID" value="NZ_JACHWP010000001.1"/>
</dbReference>
<dbReference type="Gene3D" id="3.40.50.2300">
    <property type="match status" value="2"/>
</dbReference>
<keyword evidence="2 5" id="KW-0238">DNA-binding</keyword>
<keyword evidence="6" id="KW-1185">Reference proteome</keyword>
<evidence type="ECO:0000256" key="1">
    <source>
        <dbReference type="ARBA" id="ARBA00023015"/>
    </source>
</evidence>
<dbReference type="InterPro" id="IPR028082">
    <property type="entry name" value="Peripla_BP_I"/>
</dbReference>